<sequence>MHARPLYGAEAESQPYALYEQLRAEHGVVAPVGLYGDVPAWLVLGHRENLEVMRSRNFSSDSRNWHAIQNGTLAPDSPLRPITAWQSLVALTDGAEHARLREAVTDSLGRVDKHRMRRYIVRYATQLIDDFAGKGRADLVADFSRKLPALVICQQLGIPQADALAMGQAVSDMISGGAAALAGNDLVVRTVQELVRSRKQNPREDVASWLVAHPQGLSEEEVCQHLRLLLVGALEPTANLIANTLRLVLTDSRFRGNLSGGQMTLPDALEQVLWDHPPLAVVPTRWAKDETDIGGTRIAAGDMVMLGLAAGNVDPAIRPDSTTAVHGNRSHLAFGAGSHECPGQDLGRAIAETGIDLLLERVPDLTLAVEDEQLQVVGTWMSRRLTGLPVVFKPRAQERPAAAVARPVQEAVQGQAAAEAPQRSRRSWLFWRRRR</sequence>
<evidence type="ECO:0000313" key="2">
    <source>
        <dbReference type="EMBL" id="GHI85821.1"/>
    </source>
</evidence>
<dbReference type="GO" id="GO:0016705">
    <property type="term" value="F:oxidoreductase activity, acting on paired donors, with incorporation or reduction of molecular oxygen"/>
    <property type="evidence" value="ECO:0007669"/>
    <property type="project" value="InterPro"/>
</dbReference>
<comment type="caution">
    <text evidence="2">The sequence shown here is derived from an EMBL/GenBank/DDBJ whole genome shotgun (WGS) entry which is preliminary data.</text>
</comment>
<keyword evidence="3" id="KW-1185">Reference proteome</keyword>
<evidence type="ECO:0000313" key="3">
    <source>
        <dbReference type="Proteomes" id="UP000600026"/>
    </source>
</evidence>
<reference evidence="2" key="1">
    <citation type="submission" date="2020-09" db="EMBL/GenBank/DDBJ databases">
        <title>Whole genome shotgun sequence of Streptomyces xanthophaeus NBRC 12829.</title>
        <authorList>
            <person name="Komaki H."/>
            <person name="Tamura T."/>
        </authorList>
    </citation>
    <scope>NUCLEOTIDE SEQUENCE</scope>
    <source>
        <strain evidence="2">NBRC 12829</strain>
    </source>
</reference>
<dbReference type="SUPFAM" id="SSF48264">
    <property type="entry name" value="Cytochrome P450"/>
    <property type="match status" value="1"/>
</dbReference>
<dbReference type="PANTHER" id="PTHR46696:SF1">
    <property type="entry name" value="CYTOCHROME P450 YJIB-RELATED"/>
    <property type="match status" value="1"/>
</dbReference>
<organism evidence="2 3">
    <name type="scientific">Streptomyces xanthophaeus</name>
    <dbReference type="NCBI Taxonomy" id="67385"/>
    <lineage>
        <taxon>Bacteria</taxon>
        <taxon>Bacillati</taxon>
        <taxon>Actinomycetota</taxon>
        <taxon>Actinomycetes</taxon>
        <taxon>Kitasatosporales</taxon>
        <taxon>Streptomycetaceae</taxon>
        <taxon>Streptomyces</taxon>
    </lineage>
</organism>
<dbReference type="AlphaFoldDB" id="A0A919LCY4"/>
<dbReference type="EMBL" id="BNEE01000006">
    <property type="protein sequence ID" value="GHI85821.1"/>
    <property type="molecule type" value="Genomic_DNA"/>
</dbReference>
<dbReference type="Gene3D" id="1.10.630.10">
    <property type="entry name" value="Cytochrome P450"/>
    <property type="match status" value="1"/>
</dbReference>
<name>A0A919LCY4_9ACTN</name>
<comment type="similarity">
    <text evidence="1">Belongs to the cytochrome P450 family.</text>
</comment>
<dbReference type="GO" id="GO:0020037">
    <property type="term" value="F:heme binding"/>
    <property type="evidence" value="ECO:0007669"/>
    <property type="project" value="InterPro"/>
</dbReference>
<proteinExistence type="inferred from homology"/>
<dbReference type="Proteomes" id="UP000600026">
    <property type="component" value="Unassembled WGS sequence"/>
</dbReference>
<dbReference type="InterPro" id="IPR002397">
    <property type="entry name" value="Cyt_P450_B"/>
</dbReference>
<dbReference type="GO" id="GO:0005506">
    <property type="term" value="F:iron ion binding"/>
    <property type="evidence" value="ECO:0007669"/>
    <property type="project" value="InterPro"/>
</dbReference>
<dbReference type="PANTHER" id="PTHR46696">
    <property type="entry name" value="P450, PUTATIVE (EUROFUNG)-RELATED"/>
    <property type="match status" value="1"/>
</dbReference>
<dbReference type="CDD" id="cd20623">
    <property type="entry name" value="CYP_unk"/>
    <property type="match status" value="1"/>
</dbReference>
<accession>A0A919LCY4</accession>
<dbReference type="PROSITE" id="PS00086">
    <property type="entry name" value="CYTOCHROME_P450"/>
    <property type="match status" value="1"/>
</dbReference>
<gene>
    <name evidence="2" type="ORF">Sxan_31850</name>
</gene>
<dbReference type="InterPro" id="IPR036396">
    <property type="entry name" value="Cyt_P450_sf"/>
</dbReference>
<dbReference type="InterPro" id="IPR017972">
    <property type="entry name" value="Cyt_P450_CS"/>
</dbReference>
<protein>
    <submittedName>
        <fullName evidence="2">Cytochrome P450</fullName>
    </submittedName>
</protein>
<evidence type="ECO:0000256" key="1">
    <source>
        <dbReference type="ARBA" id="ARBA00010617"/>
    </source>
</evidence>
<dbReference type="PRINTS" id="PR00359">
    <property type="entry name" value="BP450"/>
</dbReference>
<dbReference type="GO" id="GO:0004497">
    <property type="term" value="F:monooxygenase activity"/>
    <property type="evidence" value="ECO:0007669"/>
    <property type="project" value="InterPro"/>
</dbReference>